<dbReference type="AlphaFoldDB" id="A0AAV2QV05"/>
<sequence>MCCTNSSISQPRSLIPPVLPSSDTVALPLVWVEVEGEGEAHDEVEKVLAANSIEDPPLLVVITAAAGVELIVVLSVMGLLLLEYSDFIERELLRVGIISERIARVDA</sequence>
<accession>A0AAV2QV05</accession>
<reference evidence="2 3" key="1">
    <citation type="submission" date="2024-05" db="EMBL/GenBank/DDBJ databases">
        <authorList>
            <person name="Wallberg A."/>
        </authorList>
    </citation>
    <scope>NUCLEOTIDE SEQUENCE [LARGE SCALE GENOMIC DNA]</scope>
</reference>
<evidence type="ECO:0000256" key="1">
    <source>
        <dbReference type="SAM" id="Phobius"/>
    </source>
</evidence>
<organism evidence="2 3">
    <name type="scientific">Meganyctiphanes norvegica</name>
    <name type="common">Northern krill</name>
    <name type="synonym">Thysanopoda norvegica</name>
    <dbReference type="NCBI Taxonomy" id="48144"/>
    <lineage>
        <taxon>Eukaryota</taxon>
        <taxon>Metazoa</taxon>
        <taxon>Ecdysozoa</taxon>
        <taxon>Arthropoda</taxon>
        <taxon>Crustacea</taxon>
        <taxon>Multicrustacea</taxon>
        <taxon>Malacostraca</taxon>
        <taxon>Eumalacostraca</taxon>
        <taxon>Eucarida</taxon>
        <taxon>Euphausiacea</taxon>
        <taxon>Euphausiidae</taxon>
        <taxon>Meganyctiphanes</taxon>
    </lineage>
</organism>
<name>A0AAV2QV05_MEGNR</name>
<keyword evidence="3" id="KW-1185">Reference proteome</keyword>
<evidence type="ECO:0000313" key="3">
    <source>
        <dbReference type="Proteomes" id="UP001497623"/>
    </source>
</evidence>
<comment type="caution">
    <text evidence="2">The sequence shown here is derived from an EMBL/GenBank/DDBJ whole genome shotgun (WGS) entry which is preliminary data.</text>
</comment>
<gene>
    <name evidence="2" type="ORF">MNOR_LOCUS17435</name>
</gene>
<feature type="transmembrane region" description="Helical" evidence="1">
    <location>
        <begin position="58"/>
        <end position="82"/>
    </location>
</feature>
<keyword evidence="1" id="KW-0472">Membrane</keyword>
<dbReference type="EMBL" id="CAXKWB010011983">
    <property type="protein sequence ID" value="CAL4102937.1"/>
    <property type="molecule type" value="Genomic_DNA"/>
</dbReference>
<dbReference type="Proteomes" id="UP001497623">
    <property type="component" value="Unassembled WGS sequence"/>
</dbReference>
<keyword evidence="1" id="KW-0812">Transmembrane</keyword>
<proteinExistence type="predicted"/>
<protein>
    <submittedName>
        <fullName evidence="2">Uncharacterized protein</fullName>
    </submittedName>
</protein>
<evidence type="ECO:0000313" key="2">
    <source>
        <dbReference type="EMBL" id="CAL4102937.1"/>
    </source>
</evidence>
<keyword evidence="1" id="KW-1133">Transmembrane helix</keyword>